<dbReference type="EMBL" id="CP045643">
    <property type="protein sequence ID" value="QFZ76135.1"/>
    <property type="molecule type" value="Genomic_DNA"/>
</dbReference>
<gene>
    <name evidence="1" type="ORF">GFH48_25260</name>
</gene>
<name>A0A5Q0LG82_9ACTN</name>
<dbReference type="Proteomes" id="UP000326179">
    <property type="component" value="Chromosome"/>
</dbReference>
<evidence type="ECO:0000313" key="2">
    <source>
        <dbReference type="Proteomes" id="UP000326179"/>
    </source>
</evidence>
<accession>A0A5Q0LG82</accession>
<organism evidence="1 2">
    <name type="scientific">Streptomyces fagopyri</name>
    <dbReference type="NCBI Taxonomy" id="2662397"/>
    <lineage>
        <taxon>Bacteria</taxon>
        <taxon>Bacillati</taxon>
        <taxon>Actinomycetota</taxon>
        <taxon>Actinomycetes</taxon>
        <taxon>Kitasatosporales</taxon>
        <taxon>Streptomycetaceae</taxon>
        <taxon>Streptomyces</taxon>
    </lineage>
</organism>
<dbReference type="RefSeq" id="WP_153290375.1">
    <property type="nucleotide sequence ID" value="NZ_CP045643.1"/>
</dbReference>
<dbReference type="KEGG" id="sfy:GFH48_25260"/>
<protein>
    <submittedName>
        <fullName evidence="1">Uncharacterized protein</fullName>
    </submittedName>
</protein>
<dbReference type="AlphaFoldDB" id="A0A5Q0LG82"/>
<keyword evidence="2" id="KW-1185">Reference proteome</keyword>
<reference evidence="1 2" key="1">
    <citation type="submission" date="2019-10" db="EMBL/GenBank/DDBJ databases">
        <title>A novel species.</title>
        <authorList>
            <person name="Gao J."/>
        </authorList>
    </citation>
    <scope>NUCLEOTIDE SEQUENCE [LARGE SCALE GENOMIC DNA]</scope>
    <source>
        <strain evidence="1 2">QMT-28</strain>
    </source>
</reference>
<sequence>MPRSGRFRELDAGIPEERKALARVLRTLMKVVGLSLRQTHAELTRRDFGCDTSASALSDLLNARIHKPKREVIRALYELAETAAQTSDASMPVTWEELEDLWAKACEPPAALCMSCQRPVLPVPSAQGDRQHGKGQWPTALTLLDMKQNRRAEDVAGILRHVGVVGEPTEVAHAVAACRACGLGSEADVILRYAQTGRDGRQLAEIAYEFMRIEDNAMAQRALGMFLAM</sequence>
<evidence type="ECO:0000313" key="1">
    <source>
        <dbReference type="EMBL" id="QFZ76135.1"/>
    </source>
</evidence>
<proteinExistence type="predicted"/>